<evidence type="ECO:0000256" key="4">
    <source>
        <dbReference type="SAM" id="MobiDB-lite"/>
    </source>
</evidence>
<dbReference type="InterPro" id="IPR029071">
    <property type="entry name" value="Ubiquitin-like_domsf"/>
</dbReference>
<feature type="region of interest" description="Disordered" evidence="4">
    <location>
        <begin position="407"/>
        <end position="513"/>
    </location>
</feature>
<gene>
    <name evidence="5" type="ORF">PACLA_8A031856</name>
</gene>
<dbReference type="SUPFAM" id="SSF47031">
    <property type="entry name" value="Second domain of FERM"/>
    <property type="match status" value="1"/>
</dbReference>
<dbReference type="PANTHER" id="PTHR22903">
    <property type="entry name" value="PLEKHH PROTEIN"/>
    <property type="match status" value="1"/>
</dbReference>
<proteinExistence type="predicted"/>
<dbReference type="InterPro" id="IPR019748">
    <property type="entry name" value="FERM_central"/>
</dbReference>
<feature type="region of interest" description="Disordered" evidence="4">
    <location>
        <begin position="341"/>
        <end position="369"/>
    </location>
</feature>
<feature type="coiled-coil region" evidence="3">
    <location>
        <begin position="56"/>
        <end position="125"/>
    </location>
</feature>
<dbReference type="InterPro" id="IPR014352">
    <property type="entry name" value="FERM/acyl-CoA-bd_prot_sf"/>
</dbReference>
<dbReference type="Pfam" id="PF21989">
    <property type="entry name" value="RA_2"/>
    <property type="match status" value="1"/>
</dbReference>
<keyword evidence="2 3" id="KW-0175">Coiled coil</keyword>
<organism evidence="5 6">
    <name type="scientific">Paramuricea clavata</name>
    <name type="common">Red gorgonian</name>
    <name type="synonym">Violescent sea-whip</name>
    <dbReference type="NCBI Taxonomy" id="317549"/>
    <lineage>
        <taxon>Eukaryota</taxon>
        <taxon>Metazoa</taxon>
        <taxon>Cnidaria</taxon>
        <taxon>Anthozoa</taxon>
        <taxon>Octocorallia</taxon>
        <taxon>Malacalcyonacea</taxon>
        <taxon>Plexauridae</taxon>
        <taxon>Paramuricea</taxon>
    </lineage>
</organism>
<dbReference type="Gene3D" id="1.20.80.10">
    <property type="match status" value="1"/>
</dbReference>
<dbReference type="Gene3D" id="2.30.29.30">
    <property type="entry name" value="Pleckstrin-homology domain (PH domain)/Phosphotyrosine-binding domain (PTB)"/>
    <property type="match status" value="2"/>
</dbReference>
<dbReference type="Pfam" id="PF00784">
    <property type="entry name" value="MyTH4"/>
    <property type="match status" value="2"/>
</dbReference>
<dbReference type="InterPro" id="IPR019749">
    <property type="entry name" value="Band_41_domain"/>
</dbReference>
<name>A0A7D9IDJ8_PARCT</name>
<dbReference type="PROSITE" id="PS51016">
    <property type="entry name" value="MYTH4"/>
    <property type="match status" value="1"/>
</dbReference>
<dbReference type="Gene3D" id="1.25.40.530">
    <property type="entry name" value="MyTH4 domain"/>
    <property type="match status" value="1"/>
</dbReference>
<dbReference type="InterPro" id="IPR000299">
    <property type="entry name" value="FERM_domain"/>
</dbReference>
<dbReference type="OrthoDB" id="6285196at2759"/>
<dbReference type="InterPro" id="IPR000857">
    <property type="entry name" value="MyTH4_dom"/>
</dbReference>
<dbReference type="EMBL" id="CACRXK020005507">
    <property type="protein sequence ID" value="CAB4006438.1"/>
    <property type="molecule type" value="Genomic_DNA"/>
</dbReference>
<accession>A0A7D9IDJ8</accession>
<dbReference type="PROSITE" id="PS50057">
    <property type="entry name" value="FERM_3"/>
    <property type="match status" value="1"/>
</dbReference>
<dbReference type="SUPFAM" id="SSF54236">
    <property type="entry name" value="Ubiquitin-like"/>
    <property type="match status" value="1"/>
</dbReference>
<evidence type="ECO:0000313" key="5">
    <source>
        <dbReference type="EMBL" id="CAB4006438.1"/>
    </source>
</evidence>
<dbReference type="SMART" id="SM00139">
    <property type="entry name" value="MyTH4"/>
    <property type="match status" value="1"/>
</dbReference>
<feature type="region of interest" description="Disordered" evidence="4">
    <location>
        <begin position="573"/>
        <end position="597"/>
    </location>
</feature>
<evidence type="ECO:0000256" key="2">
    <source>
        <dbReference type="ARBA" id="ARBA00023054"/>
    </source>
</evidence>
<feature type="compositionally biased region" description="Polar residues" evidence="4">
    <location>
        <begin position="1"/>
        <end position="11"/>
    </location>
</feature>
<comment type="caution">
    <text evidence="5">The sequence shown here is derived from an EMBL/GenBank/DDBJ whole genome shotgun (WGS) entry which is preliminary data.</text>
</comment>
<dbReference type="SMART" id="SM00233">
    <property type="entry name" value="PH"/>
    <property type="match status" value="2"/>
</dbReference>
<dbReference type="Gene3D" id="3.10.20.90">
    <property type="entry name" value="Phosphatidylinositol 3-kinase Catalytic Subunit, Chain A, domain 1"/>
    <property type="match status" value="1"/>
</dbReference>
<dbReference type="SUPFAM" id="SSF50729">
    <property type="entry name" value="PH domain-like"/>
    <property type="match status" value="2"/>
</dbReference>
<dbReference type="Pfam" id="PF00373">
    <property type="entry name" value="FERM_M"/>
    <property type="match status" value="1"/>
</dbReference>
<protein>
    <submittedName>
        <fullName evidence="5">Pleckstrin homology domain-containing family H member 1-like isoform X1</fullName>
    </submittedName>
</protein>
<feature type="compositionally biased region" description="Basic and acidic residues" evidence="4">
    <location>
        <begin position="420"/>
        <end position="445"/>
    </location>
</feature>
<feature type="region of interest" description="Disordered" evidence="4">
    <location>
        <begin position="1"/>
        <end position="32"/>
    </location>
</feature>
<evidence type="ECO:0000256" key="1">
    <source>
        <dbReference type="ARBA" id="ARBA00022737"/>
    </source>
</evidence>
<feature type="non-terminal residue" evidence="5">
    <location>
        <position position="1356"/>
    </location>
</feature>
<dbReference type="Pfam" id="PF00169">
    <property type="entry name" value="PH"/>
    <property type="match status" value="2"/>
</dbReference>
<dbReference type="GO" id="GO:0005856">
    <property type="term" value="C:cytoskeleton"/>
    <property type="evidence" value="ECO:0007669"/>
    <property type="project" value="InterPro"/>
</dbReference>
<keyword evidence="1" id="KW-0677">Repeat</keyword>
<dbReference type="InterPro" id="IPR035963">
    <property type="entry name" value="FERM_2"/>
</dbReference>
<reference evidence="5" key="1">
    <citation type="submission" date="2020-04" db="EMBL/GenBank/DDBJ databases">
        <authorList>
            <person name="Alioto T."/>
            <person name="Alioto T."/>
            <person name="Gomez Garrido J."/>
        </authorList>
    </citation>
    <scope>NUCLEOTIDE SEQUENCE</scope>
    <source>
        <strain evidence="5">A484AB</strain>
    </source>
</reference>
<feature type="coiled-coil region" evidence="3">
    <location>
        <begin position="150"/>
        <end position="177"/>
    </location>
</feature>
<dbReference type="InterPro" id="IPR011993">
    <property type="entry name" value="PH-like_dom_sf"/>
</dbReference>
<dbReference type="PANTHER" id="PTHR22903:SF8">
    <property type="entry name" value="MAX-1A"/>
    <property type="match status" value="1"/>
</dbReference>
<dbReference type="InterPro" id="IPR038185">
    <property type="entry name" value="MyTH4_dom_sf"/>
</dbReference>
<sequence length="1356" mass="153926">MATDINENINTGDEENPDLSQPQNEKDTDWKRRTLELEDQLCILRERVNSQTGKIREAVSQRLKSAEDNAKQAEEKAENLLKKMQELEERTLFAESKVTRCYERNQHLEDIIEQKESIIRQLRMAVSEQSKNEVDARLFEEKVAKVKEWVKQCKLTIDDLQAQIQEKEEMIERLKNGYSQHNGVHLSRVTSLSDTESNSPKIARARSKSAVTLSRGVVKVSEIVPAVPPRRASLGILHRANSNLNKSAGKCGLMALKESDSTSSSPLSQSEKFKLKNDESGGINIKLSESEENLDERTYMVLEPEPDHEYALNKSKFFVSAEKEDESKPAVRMTMRERLKQLTQSSEDEIDHTSDSDVSPAVDKQKSELVNELAKSLEDPKQNNDTKIGQQQVVTVKFSADNGMLSAEGAQVTTTGKPLGDNERDSTNEANKDSKASQAGKEPRFKLKPGTDAQGYTKLLHVDERDEDERGSDGSLSAPGSTFISYLPLDSSRSTLDTDSGISSVPTPPVRRSWSQDHRVLNPVVNGVIASEEWRRGSDIDIINGTQDGFSCNLTQIQSCPVYAQLEGRASEIQSGPCTGDSTDSSDNETDSALESDSLTVSRAKSVSVSDRLLRRGSAKKKVLKTCAQYTTHNLKSESLQKTGYLSKLGGRIKNWKRRWFVLSENKLSYYKTENDVNKKALGQIPLDGFCGITRTEGSLSFQIDTAKRKYYLTGESIEDIDGWLKVLQNVLRKFMTSPLLAQVNEKPIMRGWITKVKLGKSKRVYCILRGKYLCYYKGESDQAPFGLVNVKEVHIEKIIGVDSEDELNHDEGEQRTGRFTLRLYNGKQPSISSVYLVIDSKQDLNAWLYHLTMASGNINQIGTEFERTIVKLKDEDDPESPLWNSCIITHSKDPLENPLTTLPSDELENKALQLFKSIQLFCDTECVPGPAIDYHVAYAQNALQMCLTHMELREEMYCQLMKQTAKRVHVLSESASALERFLAPHSEWLSASRTNSVSSDATIDLRPIREYVYEQCWQLLILCCTLFIPRGHVLWFLKAHLERYSSKETIIGKYAKYCQQCLERTLQNGEREAGPSRMEVLAVLLDDPFEKKYPLKIPVHFVNRTSEEFGFDSATTVQELVDRINSEIGLRSIDQSGYALYTDNPVGPVQHCLQTSVKVCDVISKWEKTMQSSQGRHEPNRIIRLSYKNRLYLKSLSKNETPTERYLLVYQTFNDIVNGRFPMAKDRCTRMAALMAQMEFGDRVAQNNQGEDRISMIQERFYPRKLKEPMTSEQRRQLRNRFLDAWLSLLGKTKQECIKLYLCIAKNWATFGAKLFKAKQRRIVSRKRDSASENLEDVWLAVEEECISILDVTKM</sequence>
<feature type="compositionally biased region" description="Low complexity" evidence="4">
    <location>
        <begin position="489"/>
        <end position="500"/>
    </location>
</feature>
<dbReference type="SMART" id="SM00295">
    <property type="entry name" value="B41"/>
    <property type="match status" value="1"/>
</dbReference>
<dbReference type="CDD" id="cd13282">
    <property type="entry name" value="PH1_PLEKHH1_PLEKHH2"/>
    <property type="match status" value="1"/>
</dbReference>
<dbReference type="CDD" id="cd14473">
    <property type="entry name" value="FERM_B-lobe"/>
    <property type="match status" value="1"/>
</dbReference>
<dbReference type="PROSITE" id="PS50003">
    <property type="entry name" value="PH_DOMAIN"/>
    <property type="match status" value="2"/>
</dbReference>
<evidence type="ECO:0000256" key="3">
    <source>
        <dbReference type="SAM" id="Coils"/>
    </source>
</evidence>
<dbReference type="FunFam" id="2.30.29.30:FF:000286">
    <property type="entry name" value="PH-protein kinase domain containing protein"/>
    <property type="match status" value="1"/>
</dbReference>
<dbReference type="InterPro" id="IPR001849">
    <property type="entry name" value="PH_domain"/>
</dbReference>
<dbReference type="Proteomes" id="UP001152795">
    <property type="component" value="Unassembled WGS sequence"/>
</dbReference>
<feature type="compositionally biased region" description="Acidic residues" evidence="4">
    <location>
        <begin position="584"/>
        <end position="594"/>
    </location>
</feature>
<keyword evidence="6" id="KW-1185">Reference proteome</keyword>
<dbReference type="CDD" id="cd17094">
    <property type="entry name" value="FERM_F1_Max1_like"/>
    <property type="match status" value="1"/>
</dbReference>
<evidence type="ECO:0000313" key="6">
    <source>
        <dbReference type="Proteomes" id="UP001152795"/>
    </source>
</evidence>